<dbReference type="PANTHER" id="PTHR11761">
    <property type="entry name" value="50S/60S RIBOSOMAL PROTEIN L14/L23"/>
    <property type="match status" value="1"/>
</dbReference>
<accession>Q8HIT2</accession>
<dbReference type="PANTHER" id="PTHR11761:SF3">
    <property type="entry name" value="LARGE RIBOSOMAL SUBUNIT PROTEIN UL14M"/>
    <property type="match status" value="1"/>
</dbReference>
<dbReference type="AlphaFoldDB" id="Q8HIT2"/>
<dbReference type="HAMAP" id="MF_01367">
    <property type="entry name" value="Ribosomal_uL14"/>
    <property type="match status" value="1"/>
</dbReference>
<keyword evidence="5" id="KW-0496">Mitochondrion</keyword>
<dbReference type="RefSeq" id="NP_696981.1">
    <property type="nucleotide sequence ID" value="NC_004309.1"/>
</dbReference>
<dbReference type="Pfam" id="PF00238">
    <property type="entry name" value="Ribosomal_L14"/>
    <property type="match status" value="2"/>
</dbReference>
<dbReference type="CDD" id="cd00337">
    <property type="entry name" value="Ribosomal_uL14"/>
    <property type="match status" value="1"/>
</dbReference>
<dbReference type="GO" id="GO:0070180">
    <property type="term" value="F:large ribosomal subunit rRNA binding"/>
    <property type="evidence" value="ECO:0000318"/>
    <property type="project" value="GO_Central"/>
</dbReference>
<geneLocation type="mitochondrion" evidence="5"/>
<dbReference type="GO" id="GO:0006412">
    <property type="term" value="P:translation"/>
    <property type="evidence" value="ECO:0007669"/>
    <property type="project" value="InterPro"/>
</dbReference>
<keyword evidence="2 4" id="KW-0689">Ribosomal protein</keyword>
<reference evidence="5" key="1">
    <citation type="journal article" date="2000" name="Trends Biochem. Sci.">
        <title>A novel motif for identifying rps3 homologs in fungal mitochondrial genomes.</title>
        <authorList>
            <person name="Bullerwell C.E."/>
            <person name="Burger G."/>
            <person name="Lang B.F."/>
        </authorList>
    </citation>
    <scope>NUCLEOTIDE SEQUENCE</scope>
    <source>
        <strain evidence="5">ATCC 50154</strain>
    </source>
</reference>
<dbReference type="GeneID" id="805262"/>
<sequence length="178" mass="19952">MIGLLSKVNIIDNSGGLEGKCIKIIKPKSTKSGRKQRLAKVGDVILVTITKTLPLSSTSLSNTTQKNKNLKGSIYKALIVRTKIESNKQIIYSKKPTTNYLNIQNFYNNEITQNSLFKPYNYKNKVDTGVRNKFDDNSVVLINIKNNDYTPIGTRIKGPICKSIRKRKGCTKIVSITK</sequence>
<keyword evidence="3 4" id="KW-0687">Ribonucleoprotein</keyword>
<evidence type="ECO:0000256" key="1">
    <source>
        <dbReference type="ARBA" id="ARBA00010745"/>
    </source>
</evidence>
<dbReference type="GO" id="GO:0005762">
    <property type="term" value="C:mitochondrial large ribosomal subunit"/>
    <property type="evidence" value="ECO:0000318"/>
    <property type="project" value="GO_Central"/>
</dbReference>
<dbReference type="InterPro" id="IPR036853">
    <property type="entry name" value="Ribosomal_uL14_sf"/>
</dbReference>
<dbReference type="SUPFAM" id="SSF50193">
    <property type="entry name" value="Ribosomal protein L14"/>
    <property type="match status" value="2"/>
</dbReference>
<dbReference type="SMART" id="SM01374">
    <property type="entry name" value="Ribosomal_L14"/>
    <property type="match status" value="1"/>
</dbReference>
<gene>
    <name evidence="5" type="primary">rpl14</name>
</gene>
<dbReference type="InterPro" id="IPR000218">
    <property type="entry name" value="Ribosomal_uL14"/>
</dbReference>
<name>Q8HIT2_MONBE</name>
<reference evidence="5" key="2">
    <citation type="submission" date="2000-06" db="EMBL/GenBank/DDBJ databases">
        <authorList>
            <person name="Lang F.B."/>
            <person name="Bullerwell C."/>
        </authorList>
    </citation>
    <scope>NUCLEOTIDE SEQUENCE</scope>
    <source>
        <strain evidence="5">ATCC 50154</strain>
    </source>
</reference>
<reference evidence="5" key="3">
    <citation type="journal article" date="2002" name="Curr. Biol.">
        <title>The closest unicellular relatives of animals.</title>
        <authorList>
            <person name="Lang B.F."/>
            <person name="O'Kelly C."/>
            <person name="Nerad T."/>
            <person name="Gray M.W."/>
            <person name="Burger G."/>
        </authorList>
    </citation>
    <scope>NUCLEOTIDE SEQUENCE</scope>
    <source>
        <strain evidence="5">ATCC 50154</strain>
    </source>
</reference>
<dbReference type="InParanoid" id="Q8HIT2"/>
<dbReference type="EMBL" id="AF538053">
    <property type="protein sequence ID" value="AAN28352.1"/>
    <property type="molecule type" value="Genomic_DNA"/>
</dbReference>
<protein>
    <submittedName>
        <fullName evidence="5">Ribosomal protein L14</fullName>
    </submittedName>
</protein>
<evidence type="ECO:0000256" key="2">
    <source>
        <dbReference type="ARBA" id="ARBA00022980"/>
    </source>
</evidence>
<organism evidence="5">
    <name type="scientific">Monosiga brevicollis</name>
    <name type="common">Choanoflagellate</name>
    <dbReference type="NCBI Taxonomy" id="81824"/>
    <lineage>
        <taxon>Eukaryota</taxon>
        <taxon>Choanoflagellata</taxon>
        <taxon>Craspedida</taxon>
        <taxon>Salpingoecidae</taxon>
        <taxon>Monosiga</taxon>
    </lineage>
</organism>
<dbReference type="STRING" id="81824.Q8HIT2"/>
<evidence type="ECO:0000256" key="4">
    <source>
        <dbReference type="RuleBase" id="RU003949"/>
    </source>
</evidence>
<comment type="similarity">
    <text evidence="1 4">Belongs to the universal ribosomal protein uL14 family.</text>
</comment>
<evidence type="ECO:0000256" key="3">
    <source>
        <dbReference type="ARBA" id="ARBA00023274"/>
    </source>
</evidence>
<proteinExistence type="inferred from homology"/>
<dbReference type="Gene3D" id="2.40.150.20">
    <property type="entry name" value="Ribosomal protein L14"/>
    <property type="match status" value="2"/>
</dbReference>
<dbReference type="GO" id="GO:0003735">
    <property type="term" value="F:structural constituent of ribosome"/>
    <property type="evidence" value="ECO:0000318"/>
    <property type="project" value="GO_Central"/>
</dbReference>
<evidence type="ECO:0000313" key="5">
    <source>
        <dbReference type="EMBL" id="AAN28352.1"/>
    </source>
</evidence>